<dbReference type="PANTHER" id="PTHR48017">
    <property type="entry name" value="OS05G0424000 PROTEIN-RELATED"/>
    <property type="match status" value="1"/>
</dbReference>
<feature type="transmembrane region" description="Helical" evidence="6">
    <location>
        <begin position="142"/>
        <end position="161"/>
    </location>
</feature>
<dbReference type="AlphaFoldDB" id="A0A2A2JV54"/>
<evidence type="ECO:0000313" key="9">
    <source>
        <dbReference type="Proteomes" id="UP000218231"/>
    </source>
</evidence>
<dbReference type="OrthoDB" id="655540at2759"/>
<feature type="domain" description="Amino acid transporter transmembrane" evidence="7">
    <location>
        <begin position="55"/>
        <end position="414"/>
    </location>
</feature>
<organism evidence="8 9">
    <name type="scientific">Diploscapter pachys</name>
    <dbReference type="NCBI Taxonomy" id="2018661"/>
    <lineage>
        <taxon>Eukaryota</taxon>
        <taxon>Metazoa</taxon>
        <taxon>Ecdysozoa</taxon>
        <taxon>Nematoda</taxon>
        <taxon>Chromadorea</taxon>
        <taxon>Rhabditida</taxon>
        <taxon>Rhabditina</taxon>
        <taxon>Rhabditomorpha</taxon>
        <taxon>Rhabditoidea</taxon>
        <taxon>Rhabditidae</taxon>
        <taxon>Diploscapter</taxon>
    </lineage>
</organism>
<evidence type="ECO:0000256" key="1">
    <source>
        <dbReference type="ARBA" id="ARBA00004370"/>
    </source>
</evidence>
<dbReference type="InterPro" id="IPR013057">
    <property type="entry name" value="AA_transpt_TM"/>
</dbReference>
<dbReference type="Proteomes" id="UP000218231">
    <property type="component" value="Unassembled WGS sequence"/>
</dbReference>
<evidence type="ECO:0000256" key="3">
    <source>
        <dbReference type="ARBA" id="ARBA00022692"/>
    </source>
</evidence>
<feature type="transmembrane region" description="Helical" evidence="6">
    <location>
        <begin position="54"/>
        <end position="75"/>
    </location>
</feature>
<feature type="transmembrane region" description="Helical" evidence="6">
    <location>
        <begin position="323"/>
        <end position="344"/>
    </location>
</feature>
<feature type="transmembrane region" description="Helical" evidence="6">
    <location>
        <begin position="203"/>
        <end position="225"/>
    </location>
</feature>
<dbReference type="STRING" id="2018661.A0A2A2JV54"/>
<evidence type="ECO:0000256" key="6">
    <source>
        <dbReference type="SAM" id="Phobius"/>
    </source>
</evidence>
<keyword evidence="2" id="KW-0813">Transport</keyword>
<accession>A0A2A2JV54</accession>
<feature type="transmembrane region" description="Helical" evidence="6">
    <location>
        <begin position="387"/>
        <end position="408"/>
    </location>
</feature>
<feature type="transmembrane region" description="Helical" evidence="6">
    <location>
        <begin position="246"/>
        <end position="263"/>
    </location>
</feature>
<comment type="caution">
    <text evidence="8">The sequence shown here is derived from an EMBL/GenBank/DDBJ whole genome shotgun (WGS) entry which is preliminary data.</text>
</comment>
<dbReference type="Gene3D" id="1.20.1740.10">
    <property type="entry name" value="Amino acid/polyamine transporter I"/>
    <property type="match status" value="1"/>
</dbReference>
<sequence>MTVSKANTNWACDVPSLSSKKGIESEETECSSTVEEDSKSSIDMSKPYYNPRGLNWFVTGLFVVGDLAGGGLVALPTAMIQSQFWPGLIMTIIMIIAATFTSHVLGKSWNILVNTWPEYREHCRRPYPEIANRACGPIMRNIVSGCIDLTQFMIGVVYLLLSSKNIHDFIKAFFGGNLSFCIVILILAAVLLPVLFLKSPADFWWAVVIAMMTTSCAVILIIIGASIDWGVCEPVKHMPPFRIQNYFLSLGTILFSVGGHSAFPTIQSDMKDPSQFTKSSALAFAIMACMYIPVCIVGYIVYGDSLMDSVIPSIQTVGIQQAINVLITVHCILTLTIVCNPLSQEIEEFVGAPQNFSWQRVAVRTSLVIAIAFVAESVPNFGPLLDLVGGSTLTLTSVIFPCLFYLFLNAYKEKEEDTGVKGLPHASISDVFTYVKKPTLIFCLVVMTIGIIGGGAATYSAIEELSTTQFTMPCYVSLFQHKSHPNDNGQHTNCCGMNHTVLAHWKSSTPDFNKIKSVCSIPQCNFYGNSMSKCVDVCKEIWGNDSKC</sequence>
<evidence type="ECO:0000256" key="2">
    <source>
        <dbReference type="ARBA" id="ARBA00022448"/>
    </source>
</evidence>
<dbReference type="EMBL" id="LIAE01010204">
    <property type="protein sequence ID" value="PAV65557.1"/>
    <property type="molecule type" value="Genomic_DNA"/>
</dbReference>
<evidence type="ECO:0000313" key="8">
    <source>
        <dbReference type="EMBL" id="PAV65557.1"/>
    </source>
</evidence>
<comment type="subcellular location">
    <subcellularLocation>
        <location evidence="1">Membrane</location>
    </subcellularLocation>
</comment>
<feature type="transmembrane region" description="Helical" evidence="6">
    <location>
        <begin position="87"/>
        <end position="106"/>
    </location>
</feature>
<reference evidence="8 9" key="1">
    <citation type="journal article" date="2017" name="Curr. Biol.">
        <title>Genome architecture and evolution of a unichromosomal asexual nematode.</title>
        <authorList>
            <person name="Fradin H."/>
            <person name="Zegar C."/>
            <person name="Gutwein M."/>
            <person name="Lucas J."/>
            <person name="Kovtun M."/>
            <person name="Corcoran D."/>
            <person name="Baugh L.R."/>
            <person name="Kiontke K."/>
            <person name="Gunsalus K."/>
            <person name="Fitch D.H."/>
            <person name="Piano F."/>
        </authorList>
    </citation>
    <scope>NUCLEOTIDE SEQUENCE [LARGE SCALE GENOMIC DNA]</scope>
    <source>
        <strain evidence="8">PF1309</strain>
    </source>
</reference>
<feature type="transmembrane region" description="Helical" evidence="6">
    <location>
        <begin position="283"/>
        <end position="302"/>
    </location>
</feature>
<keyword evidence="9" id="KW-1185">Reference proteome</keyword>
<protein>
    <recommendedName>
        <fullName evidence="7">Amino acid transporter transmembrane domain-containing protein</fullName>
    </recommendedName>
</protein>
<dbReference type="GO" id="GO:0016020">
    <property type="term" value="C:membrane"/>
    <property type="evidence" value="ECO:0007669"/>
    <property type="project" value="UniProtKB-SubCell"/>
</dbReference>
<feature type="transmembrane region" description="Helical" evidence="6">
    <location>
        <begin position="439"/>
        <end position="462"/>
    </location>
</feature>
<proteinExistence type="predicted"/>
<evidence type="ECO:0000256" key="5">
    <source>
        <dbReference type="ARBA" id="ARBA00023136"/>
    </source>
</evidence>
<gene>
    <name evidence="8" type="ORF">WR25_00835</name>
</gene>
<dbReference type="Pfam" id="PF01490">
    <property type="entry name" value="Aa_trans"/>
    <property type="match status" value="1"/>
</dbReference>
<keyword evidence="3 6" id="KW-0812">Transmembrane</keyword>
<dbReference type="FunFam" id="1.20.1740.10:FF:000052">
    <property type="entry name" value="Lysine histidine transporter-like 3"/>
    <property type="match status" value="1"/>
</dbReference>
<keyword evidence="4 6" id="KW-1133">Transmembrane helix</keyword>
<evidence type="ECO:0000256" key="4">
    <source>
        <dbReference type="ARBA" id="ARBA00022989"/>
    </source>
</evidence>
<feature type="transmembrane region" description="Helical" evidence="6">
    <location>
        <begin position="173"/>
        <end position="197"/>
    </location>
</feature>
<keyword evidence="5 6" id="KW-0472">Membrane</keyword>
<name>A0A2A2JV54_9BILA</name>
<evidence type="ECO:0000259" key="7">
    <source>
        <dbReference type="Pfam" id="PF01490"/>
    </source>
</evidence>